<protein>
    <recommendedName>
        <fullName evidence="5">DUF4878 domain-containing protein</fullName>
    </recommendedName>
</protein>
<dbReference type="AlphaFoldDB" id="A0A4Q7L1R0"/>
<feature type="compositionally biased region" description="Low complexity" evidence="1">
    <location>
        <begin position="213"/>
        <end position="236"/>
    </location>
</feature>
<comment type="caution">
    <text evidence="3">The sequence shown here is derived from an EMBL/GenBank/DDBJ whole genome shotgun (WGS) entry which is preliminary data.</text>
</comment>
<feature type="compositionally biased region" description="Low complexity" evidence="1">
    <location>
        <begin position="42"/>
        <end position="72"/>
    </location>
</feature>
<name>A0A4Q7L1R0_9PSEU</name>
<sequence>MSQPPQQPGPYGQQPGYGQQGGYGPPSGGFPQQGPQQGGGYPQQQSGGYPQQGGYPQAGQQQQPGGYPQQGGYPPGGGFPPPQKKSPLPWILAIVGVLVIGGAVALILVLSGGDEGSDSGHADAGKTAEGTAKAFAGAVNEKSLEKAKAQICKPPPDSELQPIIDQYSELSVEKVEEKSGGTAATATGSGKRRGQAGQGKITLKKEGERWCVTSLSASPSGGSSSTRGSSSTTSGE</sequence>
<keyword evidence="2" id="KW-0812">Transmembrane</keyword>
<reference evidence="3 4" key="1">
    <citation type="submission" date="2019-02" db="EMBL/GenBank/DDBJ databases">
        <title>Genomic Encyclopedia of Type Strains, Phase IV (KMG-IV): sequencing the most valuable type-strain genomes for metagenomic binning, comparative biology and taxonomic classification.</title>
        <authorList>
            <person name="Goeker M."/>
        </authorList>
    </citation>
    <scope>NUCLEOTIDE SEQUENCE [LARGE SCALE GENOMIC DNA]</scope>
    <source>
        <strain evidence="3 4">DSM 101727</strain>
    </source>
</reference>
<gene>
    <name evidence="3" type="ORF">EV193_102439</name>
</gene>
<evidence type="ECO:0000313" key="4">
    <source>
        <dbReference type="Proteomes" id="UP000294257"/>
    </source>
</evidence>
<dbReference type="RefSeq" id="WP_130343300.1">
    <property type="nucleotide sequence ID" value="NZ_SGWQ01000002.1"/>
</dbReference>
<evidence type="ECO:0000313" key="3">
    <source>
        <dbReference type="EMBL" id="RZS43459.1"/>
    </source>
</evidence>
<keyword evidence="4" id="KW-1185">Reference proteome</keyword>
<organism evidence="3 4">
    <name type="scientific">Herbihabitans rhizosphaerae</name>
    <dbReference type="NCBI Taxonomy" id="1872711"/>
    <lineage>
        <taxon>Bacteria</taxon>
        <taxon>Bacillati</taxon>
        <taxon>Actinomycetota</taxon>
        <taxon>Actinomycetes</taxon>
        <taxon>Pseudonocardiales</taxon>
        <taxon>Pseudonocardiaceae</taxon>
        <taxon>Herbihabitans</taxon>
    </lineage>
</organism>
<keyword evidence="2" id="KW-1133">Transmembrane helix</keyword>
<dbReference type="EMBL" id="SGWQ01000002">
    <property type="protein sequence ID" value="RZS43459.1"/>
    <property type="molecule type" value="Genomic_DNA"/>
</dbReference>
<feature type="region of interest" description="Disordered" evidence="1">
    <location>
        <begin position="174"/>
        <end position="236"/>
    </location>
</feature>
<feature type="compositionally biased region" description="Low complexity" evidence="1">
    <location>
        <begin position="180"/>
        <end position="189"/>
    </location>
</feature>
<evidence type="ECO:0000256" key="2">
    <source>
        <dbReference type="SAM" id="Phobius"/>
    </source>
</evidence>
<feature type="transmembrane region" description="Helical" evidence="2">
    <location>
        <begin position="90"/>
        <end position="110"/>
    </location>
</feature>
<proteinExistence type="predicted"/>
<evidence type="ECO:0008006" key="5">
    <source>
        <dbReference type="Google" id="ProtNLM"/>
    </source>
</evidence>
<dbReference type="Proteomes" id="UP000294257">
    <property type="component" value="Unassembled WGS sequence"/>
</dbReference>
<accession>A0A4Q7L1R0</accession>
<evidence type="ECO:0000256" key="1">
    <source>
        <dbReference type="SAM" id="MobiDB-lite"/>
    </source>
</evidence>
<feature type="compositionally biased region" description="Gly residues" evidence="1">
    <location>
        <begin position="18"/>
        <end position="27"/>
    </location>
</feature>
<keyword evidence="2" id="KW-0472">Membrane</keyword>
<feature type="region of interest" description="Disordered" evidence="1">
    <location>
        <begin position="1"/>
        <end position="86"/>
    </location>
</feature>